<dbReference type="InterPro" id="IPR036465">
    <property type="entry name" value="vWFA_dom_sf"/>
</dbReference>
<dbReference type="PROSITE" id="PS50234">
    <property type="entry name" value="VWFA"/>
    <property type="match status" value="1"/>
</dbReference>
<feature type="compositionally biased region" description="Low complexity" evidence="4">
    <location>
        <begin position="550"/>
        <end position="561"/>
    </location>
</feature>
<evidence type="ECO:0000259" key="5">
    <source>
        <dbReference type="PROSITE" id="PS50234"/>
    </source>
</evidence>
<organism evidence="6 7">
    <name type="scientific">Natronorubrum halalkaliphilum</name>
    <dbReference type="NCBI Taxonomy" id="2691917"/>
    <lineage>
        <taxon>Archaea</taxon>
        <taxon>Methanobacteriati</taxon>
        <taxon>Methanobacteriota</taxon>
        <taxon>Stenosarchaea group</taxon>
        <taxon>Halobacteria</taxon>
        <taxon>Halobacteriales</taxon>
        <taxon>Natrialbaceae</taxon>
        <taxon>Natronorubrum</taxon>
    </lineage>
</organism>
<evidence type="ECO:0000256" key="4">
    <source>
        <dbReference type="SAM" id="MobiDB-lite"/>
    </source>
</evidence>
<dbReference type="PANTHER" id="PTHR35023">
    <property type="entry name" value="CHELATASE-RELATED"/>
    <property type="match status" value="1"/>
</dbReference>
<dbReference type="RefSeq" id="WP_160062515.1">
    <property type="nucleotide sequence ID" value="NZ_WUYX01000013.1"/>
</dbReference>
<name>A0A6B0VIA9_9EURY</name>
<feature type="compositionally biased region" description="Basic and acidic residues" evidence="4">
    <location>
        <begin position="430"/>
        <end position="443"/>
    </location>
</feature>
<keyword evidence="3" id="KW-0067">ATP-binding</keyword>
<dbReference type="Pfam" id="PF17863">
    <property type="entry name" value="AAA_lid_2"/>
    <property type="match status" value="1"/>
</dbReference>
<dbReference type="InterPro" id="IPR000523">
    <property type="entry name" value="Mg_chelatse_chII-like_cat_dom"/>
</dbReference>
<comment type="similarity">
    <text evidence="1">Belongs to the Mg-chelatase subunits D/I family.</text>
</comment>
<evidence type="ECO:0000256" key="1">
    <source>
        <dbReference type="ARBA" id="ARBA00005799"/>
    </source>
</evidence>
<dbReference type="SUPFAM" id="SSF52540">
    <property type="entry name" value="P-loop containing nucleoside triphosphate hydrolases"/>
    <property type="match status" value="1"/>
</dbReference>
<dbReference type="PANTHER" id="PTHR35023:SF1">
    <property type="entry name" value="MG-PROTOPORPHYRIN IX CHELATASE"/>
    <property type="match status" value="1"/>
</dbReference>
<gene>
    <name evidence="6" type="ORF">GS429_02850</name>
</gene>
<dbReference type="Gene3D" id="3.40.50.300">
    <property type="entry name" value="P-loop containing nucleotide triphosphate hydrolases"/>
    <property type="match status" value="1"/>
</dbReference>
<dbReference type="EMBL" id="WUYX01000013">
    <property type="protein sequence ID" value="MXV61013.1"/>
    <property type="molecule type" value="Genomic_DNA"/>
</dbReference>
<dbReference type="AlphaFoldDB" id="A0A6B0VIA9"/>
<feature type="compositionally biased region" description="Acidic residues" evidence="4">
    <location>
        <begin position="454"/>
        <end position="465"/>
    </location>
</feature>
<feature type="compositionally biased region" description="Acidic residues" evidence="4">
    <location>
        <begin position="472"/>
        <end position="484"/>
    </location>
</feature>
<dbReference type="InterPro" id="IPR041628">
    <property type="entry name" value="ChlI/MoxR_AAA_lid"/>
</dbReference>
<protein>
    <submittedName>
        <fullName evidence="6">VWA domain-containing protein</fullName>
    </submittedName>
</protein>
<dbReference type="Gene3D" id="3.40.50.410">
    <property type="entry name" value="von Willebrand factor, type A domain"/>
    <property type="match status" value="1"/>
</dbReference>
<comment type="caution">
    <text evidence="6">The sequence shown here is derived from an EMBL/GenBank/DDBJ whole genome shotgun (WGS) entry which is preliminary data.</text>
</comment>
<reference evidence="6 7" key="1">
    <citation type="submission" date="2020-01" db="EMBL/GenBank/DDBJ databases">
        <title>Natronorubrum sp. JWXQ-INN 674 isolated from Inner Mongolia Autonomous Region of China.</title>
        <authorList>
            <person name="Xue Q."/>
        </authorList>
    </citation>
    <scope>NUCLEOTIDE SEQUENCE [LARGE SCALE GENOMIC DNA]</scope>
    <source>
        <strain evidence="6 7">JWXQ-INN-674</strain>
    </source>
</reference>
<keyword evidence="2" id="KW-0547">Nucleotide-binding</keyword>
<feature type="compositionally biased region" description="Acidic residues" evidence="4">
    <location>
        <begin position="412"/>
        <end position="429"/>
    </location>
</feature>
<dbReference type="SMART" id="SM00327">
    <property type="entry name" value="VWA"/>
    <property type="match status" value="1"/>
</dbReference>
<dbReference type="Pfam" id="PF01078">
    <property type="entry name" value="Mg_chelatase"/>
    <property type="match status" value="1"/>
</dbReference>
<keyword evidence="7" id="KW-1185">Reference proteome</keyword>
<evidence type="ECO:0000256" key="3">
    <source>
        <dbReference type="ARBA" id="ARBA00022840"/>
    </source>
</evidence>
<feature type="compositionally biased region" description="Basic and acidic residues" evidence="4">
    <location>
        <begin position="562"/>
        <end position="573"/>
    </location>
</feature>
<dbReference type="SUPFAM" id="SSF53300">
    <property type="entry name" value="vWA-like"/>
    <property type="match status" value="1"/>
</dbReference>
<dbReference type="Pfam" id="PF13519">
    <property type="entry name" value="VWA_2"/>
    <property type="match status" value="1"/>
</dbReference>
<feature type="domain" description="VWFA" evidence="5">
    <location>
        <begin position="583"/>
        <end position="754"/>
    </location>
</feature>
<evidence type="ECO:0000313" key="6">
    <source>
        <dbReference type="EMBL" id="MXV61013.1"/>
    </source>
</evidence>
<dbReference type="InterPro" id="IPR027417">
    <property type="entry name" value="P-loop_NTPase"/>
</dbReference>
<feature type="region of interest" description="Disordered" evidence="4">
    <location>
        <begin position="355"/>
        <end position="574"/>
    </location>
</feature>
<dbReference type="Proteomes" id="UP000434101">
    <property type="component" value="Unassembled WGS sequence"/>
</dbReference>
<evidence type="ECO:0000256" key="2">
    <source>
        <dbReference type="ARBA" id="ARBA00022741"/>
    </source>
</evidence>
<dbReference type="InterPro" id="IPR052989">
    <property type="entry name" value="Mg-chelatase_DI-like"/>
</dbReference>
<dbReference type="InterPro" id="IPR002035">
    <property type="entry name" value="VWF_A"/>
</dbReference>
<evidence type="ECO:0000313" key="7">
    <source>
        <dbReference type="Proteomes" id="UP000434101"/>
    </source>
</evidence>
<sequence>MVAESGGKKLSSLPFPAIVGQDDLKRVLLAVAANDALDGALIAGEKGTAKSTAVRGLVDLLPDQRVVADCPYGCAPDDTGRQCADCRERDADELPVETRPVPLVTLPLGATRDRVVGTLSVEDALAGEADFDPGLLARANRGILYVDEVNLLDDHLVDVILDAAASGVNTVERDGISVSHPAGFTLIGTMNPEEGDLRPQLRDRFALQATVEGCREVDDRVEIIDRALESFGSSAADDSVDADDPDDGTAYADDVAALRNTLAAARDRLPAVTLPAEFKAEIAELCLEAGVDGHRGDVATARTAMTLAALDGRTTVIEPDLHEAATYTLPHRLRSTPFEDEPELDDLLEDRFDEEASADGTDGEGSEDGENGEADETETDGRDEDEPDAGPDDERGEGDDGNDSGAGGRDNDSDEPGTDGDGDDGSGDSDVDRRPEDADRPDSGEPSPAQADAGDGEGGESDETDDSSHDTDDADDGGEEDEEAQPLVPGQRRGETAGVGEARAPDLESPELEDRNAADGGGSRASTTPSVDNRGARVRTEPTSGDGPIDAAASVRAAAARGDSRVGERDLKRSVRAGETSVTIVFAVDASASMRPAMRTAKGVVLELLRDSYQQRDRVAFVAFAGEGADVLLPPTDSVSLAARHLKELPSGDRTPLPAGLETSRTVLERTETDASVVVLVTDGRANVADGSPTEATRRAASALGASGATVLVVDAGDDSRAGLSELVATEAGGEVVALESLSAETVRAAANRAVSDDGGS</sequence>
<dbReference type="Gene3D" id="1.10.8.80">
    <property type="entry name" value="Magnesium chelatase subunit I, C-Terminal domain"/>
    <property type="match status" value="1"/>
</dbReference>
<proteinExistence type="inferred from homology"/>
<accession>A0A6B0VIA9</accession>
<dbReference type="OrthoDB" id="25914at2157"/>
<feature type="compositionally biased region" description="Acidic residues" evidence="4">
    <location>
        <begin position="355"/>
        <end position="402"/>
    </location>
</feature>
<dbReference type="GO" id="GO:0005524">
    <property type="term" value="F:ATP binding"/>
    <property type="evidence" value="ECO:0007669"/>
    <property type="project" value="UniProtKB-KW"/>
</dbReference>